<dbReference type="GO" id="GO:0051560">
    <property type="term" value="P:mitochondrial calcium ion homeostasis"/>
    <property type="evidence" value="ECO:0007669"/>
    <property type="project" value="UniProtKB-UniRule"/>
</dbReference>
<dbReference type="InterPro" id="IPR018782">
    <property type="entry name" value="MCU_reg"/>
</dbReference>
<evidence type="ECO:0000256" key="4">
    <source>
        <dbReference type="ARBA" id="ARBA00022448"/>
    </source>
</evidence>
<dbReference type="EMBL" id="UZAN01050946">
    <property type="protein sequence ID" value="VDP88577.1"/>
    <property type="molecule type" value="Genomic_DNA"/>
</dbReference>
<evidence type="ECO:0000256" key="3">
    <source>
        <dbReference type="ARBA" id="ARBA00022180"/>
    </source>
</evidence>
<keyword evidence="9 14" id="KW-0809">Transit peptide</keyword>
<dbReference type="AlphaFoldDB" id="A0A3P8GHY4"/>
<evidence type="ECO:0000256" key="14">
    <source>
        <dbReference type="RuleBase" id="RU369077"/>
    </source>
</evidence>
<evidence type="ECO:0000256" key="9">
    <source>
        <dbReference type="ARBA" id="ARBA00022946"/>
    </source>
</evidence>
<reference evidence="15 16" key="1">
    <citation type="submission" date="2018-11" db="EMBL/GenBank/DDBJ databases">
        <authorList>
            <consortium name="Pathogen Informatics"/>
        </authorList>
    </citation>
    <scope>NUCLEOTIDE SEQUENCE [LARGE SCALE GENOMIC DNA]</scope>
    <source>
        <strain evidence="15 16">Egypt</strain>
    </source>
</reference>
<evidence type="ECO:0000256" key="10">
    <source>
        <dbReference type="ARBA" id="ARBA00022989"/>
    </source>
</evidence>
<keyword evidence="5 14" id="KW-0109">Calcium transport</keyword>
<dbReference type="PANTHER" id="PTHR33904">
    <property type="entry name" value="ESSENTIAL MCU REGULATOR, MITOCHONDRIAL"/>
    <property type="match status" value="1"/>
</dbReference>
<organism evidence="15 16">
    <name type="scientific">Echinostoma caproni</name>
    <dbReference type="NCBI Taxonomy" id="27848"/>
    <lineage>
        <taxon>Eukaryota</taxon>
        <taxon>Metazoa</taxon>
        <taxon>Spiralia</taxon>
        <taxon>Lophotrochozoa</taxon>
        <taxon>Platyhelminthes</taxon>
        <taxon>Trematoda</taxon>
        <taxon>Digenea</taxon>
        <taxon>Plagiorchiida</taxon>
        <taxon>Echinostomata</taxon>
        <taxon>Echinostomatoidea</taxon>
        <taxon>Echinostomatidae</taxon>
        <taxon>Echinostoma</taxon>
    </lineage>
</organism>
<evidence type="ECO:0000256" key="1">
    <source>
        <dbReference type="ARBA" id="ARBA00004434"/>
    </source>
</evidence>
<dbReference type="OrthoDB" id="10039145at2759"/>
<dbReference type="Pfam" id="PF10161">
    <property type="entry name" value="DDDD"/>
    <property type="match status" value="1"/>
</dbReference>
<keyword evidence="8 14" id="KW-0106">Calcium</keyword>
<keyword evidence="11 14" id="KW-0406">Ion transport</keyword>
<sequence>MHNLPNGSHTSTGALHGRPHLTKFGAAKCAIVMTTCIYAGAMISKSGAAFLEENEIFVPEDDDD</sequence>
<accession>A0A3P8GHY4</accession>
<keyword evidence="7 14" id="KW-0999">Mitochondrion inner membrane</keyword>
<dbReference type="Proteomes" id="UP000272942">
    <property type="component" value="Unassembled WGS sequence"/>
</dbReference>
<evidence type="ECO:0000313" key="16">
    <source>
        <dbReference type="Proteomes" id="UP000272942"/>
    </source>
</evidence>
<keyword evidence="12 14" id="KW-0496">Mitochondrion</keyword>
<protein>
    <recommendedName>
        <fullName evidence="3 14">Essential MCU regulator, mitochondrial</fullName>
    </recommendedName>
    <alternativeName>
        <fullName evidence="14">Single-pass membrane protein with aspartate-rich tail 1, mitochondrial</fullName>
    </alternativeName>
</protein>
<keyword evidence="13" id="KW-0472">Membrane</keyword>
<evidence type="ECO:0000256" key="8">
    <source>
        <dbReference type="ARBA" id="ARBA00022837"/>
    </source>
</evidence>
<dbReference type="GO" id="GO:0036444">
    <property type="term" value="P:calcium import into the mitochondrion"/>
    <property type="evidence" value="ECO:0007669"/>
    <property type="project" value="UniProtKB-UniRule"/>
</dbReference>
<gene>
    <name evidence="15" type="ORF">ECPE_LOCUS11497</name>
</gene>
<proteinExistence type="inferred from homology"/>
<comment type="similarity">
    <text evidence="2 14">Belongs to the SMDT1/EMRE family.</text>
</comment>
<dbReference type="GO" id="GO:1990246">
    <property type="term" value="C:uniplex complex"/>
    <property type="evidence" value="ECO:0007669"/>
    <property type="project" value="UniProtKB-UniRule"/>
</dbReference>
<comment type="subcellular location">
    <subcellularLocation>
        <location evidence="1 14">Mitochondrion inner membrane</location>
        <topology evidence="1 14">Single-pass membrane protein</topology>
    </subcellularLocation>
</comment>
<dbReference type="PANTHER" id="PTHR33904:SF1">
    <property type="entry name" value="ESSENTIAL MCU REGULATOR, MITOCHONDRIAL"/>
    <property type="match status" value="1"/>
</dbReference>
<evidence type="ECO:0000256" key="7">
    <source>
        <dbReference type="ARBA" id="ARBA00022792"/>
    </source>
</evidence>
<comment type="subunit">
    <text evidence="14">Component of the uniplex complex. Interacts (via the transmembrane region) with MCU (via the first transmembrane region); the interaction is direct.</text>
</comment>
<keyword evidence="4 14" id="KW-0813">Transport</keyword>
<evidence type="ECO:0000256" key="11">
    <source>
        <dbReference type="ARBA" id="ARBA00023065"/>
    </source>
</evidence>
<evidence type="ECO:0000256" key="12">
    <source>
        <dbReference type="ARBA" id="ARBA00023128"/>
    </source>
</evidence>
<evidence type="ECO:0000256" key="13">
    <source>
        <dbReference type="ARBA" id="ARBA00023136"/>
    </source>
</evidence>
<keyword evidence="16" id="KW-1185">Reference proteome</keyword>
<evidence type="ECO:0000256" key="6">
    <source>
        <dbReference type="ARBA" id="ARBA00022692"/>
    </source>
</evidence>
<evidence type="ECO:0000256" key="5">
    <source>
        <dbReference type="ARBA" id="ARBA00022568"/>
    </source>
</evidence>
<comment type="function">
    <text evidence="14">Essential regulatory subunit of the mitochondrial calcium uniporter complex (uniplex), a complex that mediates calcium uptake into mitochondria.</text>
</comment>
<keyword evidence="10" id="KW-1133">Transmembrane helix</keyword>
<keyword evidence="6" id="KW-0812">Transmembrane</keyword>
<evidence type="ECO:0000256" key="2">
    <source>
        <dbReference type="ARBA" id="ARBA00008958"/>
    </source>
</evidence>
<evidence type="ECO:0000313" key="15">
    <source>
        <dbReference type="EMBL" id="VDP88577.1"/>
    </source>
</evidence>
<name>A0A3P8GHY4_9TREM</name>